<gene>
    <name evidence="1" type="ORF">KPL71_001727</name>
</gene>
<sequence length="1224" mass="133481">MESIIARALEYTFKYWLKSFSRDQFKLQGRTAQLSNLDINGDALHASMGLPPALHVTTAKLGKLEIILPSSVSNVQIEPIVLQVDRLDLVLEENPDKDACNYASSTPTPTGSSKGSGYGFADKIADGMTLQVNTVNLLLVTRGGAQRDGGASWTPPMASITIRNLVLCTTNENWQVVNLKEARDFSLNKKFIYVFKKLEWETLSVDLLPHPDMFADGSIARSNEGASHRDEDGAKRAFFGGERFIEGISAQAYITVQRTELNSPLGLEVQLHVTEAVCPALSEPGLRALLRFLSGLYVCLNRDDVDLTTQQLSTEAAGRSLVSIVVDHIFLCIKDAGKDPLQGPNLCLLTDSLRNKDDLSCSLDSFPVMATVSDGETASNLTKITVAGLFLRDTFSRPPNTLVQPSMQAVPEDLVLIPDFAKDFCPVICPLGDQQWQINKGVPLICLHTLQVKPSPAPPSFASRTVISCQPLMIHLQEESCLRISSFLADGILVNHGAVLPDSSVNSLAFYLEDLDITVPLDMNKLDNHARQRNLTAHSSFAGARLHIKKLFFSESPSLKLRLLHLEKDPACFCLWEDQPIDASQRKWTAGASHLSLSLETCTSITGSQNSNSGLWKCVELKDACIEVAMVSADGKPLTVVPPPGGVVRIGVACQQYLSNTSVEQLFFVLDIYTYFGRVSEKIVRVGKNKSAMKSGNESLGVKLMENAPNDTAVSLAVKDLQLRFLEPSSMNIEGMPLVQFVGEDMFIKVTHRTLGGAVAVSSTILWESVEVDCVDTEENLPHENGILLPPSESCPQDIGNGYPQLRAVFWVHKKGKHRLNDSAYAMPFLDMSMVHVIPLSEGDRECHSLSLSACISGVRLGGGMNYAEALLHRFGILGPDGGPGEGLSKGIEHLSEGPLSKLFKASPLSVEDVGEGRNSLDGKDGLVHLGLPDDVDICVELKDWLFALEGAQEMEERCCLSSQEVGREERSWHTTFQSVRAKAKSIPRQGKPYGTQRHPVELVTVSVDGLQTLKPQVQKDLQPGVLPANGIKESAGSSGGINVEIRMVISEDNAENEMDKWMVENLKFSVKEPIEAIVTKDEVEHLAFLCKSEVESMGRIAAGVLRLLKLEKTIGQSAIDQLGNLGSGGFDKIFSPHLSRRSSGQSIGQFSLEKSVTKSPHTSLESTLTSLEEAVSDSQAKCAALVTNLGSTEYSSDHLASINQLREKIESMQSLLMQLRSQI</sequence>
<evidence type="ECO:0000313" key="2">
    <source>
        <dbReference type="Proteomes" id="UP000829398"/>
    </source>
</evidence>
<dbReference type="EMBL" id="CM039170">
    <property type="protein sequence ID" value="KAH9803345.1"/>
    <property type="molecule type" value="Genomic_DNA"/>
</dbReference>
<keyword evidence="2" id="KW-1185">Reference proteome</keyword>
<comment type="caution">
    <text evidence="1">The sequence shown here is derived from an EMBL/GenBank/DDBJ whole genome shotgun (WGS) entry which is preliminary data.</text>
</comment>
<protein>
    <submittedName>
        <fullName evidence="1">Chorein N domain-containing protein</fullName>
    </submittedName>
</protein>
<evidence type="ECO:0000313" key="1">
    <source>
        <dbReference type="EMBL" id="KAH9803345.1"/>
    </source>
</evidence>
<dbReference type="Proteomes" id="UP000829398">
    <property type="component" value="Chromosome 1"/>
</dbReference>
<reference evidence="2" key="1">
    <citation type="journal article" date="2023" name="Hortic. Res.">
        <title>A chromosome-level phased genome enabling allele-level studies in sweet orange: a case study on citrus Huanglongbing tolerance.</title>
        <authorList>
            <person name="Wu B."/>
            <person name="Yu Q."/>
            <person name="Deng Z."/>
            <person name="Duan Y."/>
            <person name="Luo F."/>
            <person name="Gmitter F. Jr."/>
        </authorList>
    </citation>
    <scope>NUCLEOTIDE SEQUENCE [LARGE SCALE GENOMIC DNA]</scope>
    <source>
        <strain evidence="2">cv. Valencia</strain>
    </source>
</reference>
<proteinExistence type="predicted"/>
<accession>A0ACB8P0R6</accession>
<name>A0ACB8P0R6_CITSI</name>
<organism evidence="1 2">
    <name type="scientific">Citrus sinensis</name>
    <name type="common">Sweet orange</name>
    <name type="synonym">Citrus aurantium var. sinensis</name>
    <dbReference type="NCBI Taxonomy" id="2711"/>
    <lineage>
        <taxon>Eukaryota</taxon>
        <taxon>Viridiplantae</taxon>
        <taxon>Streptophyta</taxon>
        <taxon>Embryophyta</taxon>
        <taxon>Tracheophyta</taxon>
        <taxon>Spermatophyta</taxon>
        <taxon>Magnoliopsida</taxon>
        <taxon>eudicotyledons</taxon>
        <taxon>Gunneridae</taxon>
        <taxon>Pentapetalae</taxon>
        <taxon>rosids</taxon>
        <taxon>malvids</taxon>
        <taxon>Sapindales</taxon>
        <taxon>Rutaceae</taxon>
        <taxon>Aurantioideae</taxon>
        <taxon>Citrus</taxon>
    </lineage>
</organism>